<evidence type="ECO:0000313" key="3">
    <source>
        <dbReference type="Proteomes" id="UP000503017"/>
    </source>
</evidence>
<dbReference type="PANTHER" id="PTHR12526">
    <property type="entry name" value="GLYCOSYLTRANSFERASE"/>
    <property type="match status" value="1"/>
</dbReference>
<dbReference type="Pfam" id="PF00534">
    <property type="entry name" value="Glycos_transf_1"/>
    <property type="match status" value="1"/>
</dbReference>
<dbReference type="GO" id="GO:0016757">
    <property type="term" value="F:glycosyltransferase activity"/>
    <property type="evidence" value="ECO:0007669"/>
    <property type="project" value="InterPro"/>
</dbReference>
<dbReference type="EMBL" id="CP033367">
    <property type="protein sequence ID" value="QKD04796.1"/>
    <property type="molecule type" value="Genomic_DNA"/>
</dbReference>
<dbReference type="Gene3D" id="3.40.50.2000">
    <property type="entry name" value="Glycogen Phosphorylase B"/>
    <property type="match status" value="1"/>
</dbReference>
<dbReference type="PANTHER" id="PTHR12526:SF572">
    <property type="entry name" value="BLL5144 PROTEIN"/>
    <property type="match status" value="1"/>
</dbReference>
<organism evidence="2 3">
    <name type="scientific">Mesorhizobium loti R88b</name>
    <dbReference type="NCBI Taxonomy" id="935548"/>
    <lineage>
        <taxon>Bacteria</taxon>
        <taxon>Pseudomonadati</taxon>
        <taxon>Pseudomonadota</taxon>
        <taxon>Alphaproteobacteria</taxon>
        <taxon>Hyphomicrobiales</taxon>
        <taxon>Phyllobacteriaceae</taxon>
        <taxon>Mesorhizobium</taxon>
    </lineage>
</organism>
<accession>A0A6M7WTB2</accession>
<dbReference type="AlphaFoldDB" id="A0A6M7WTB2"/>
<proteinExistence type="predicted"/>
<feature type="domain" description="Glycosyl transferase family 1" evidence="1">
    <location>
        <begin position="212"/>
        <end position="318"/>
    </location>
</feature>
<sequence>MVQTGDDAVAKKLLIVSSYHRACGIAQYVEALEGPLRLQADCEVEIVPLPVDIFRAQSNYARKAAKQQLAEIIKLVRSADVVNLQLEPGLFGLTPFSIWRRIGAIIDASKRVIITYHTVPQMEGERVSLNPRGLWHFLRSWRGNFVFDRLFKKVRNNPQKFRHIVQTSREARNFALIGLSTETIFHQPLSFLSRQERNVIDESRIKMEVSERYNIEGKKFLGCFGFLNEYKGIEVAVRAMKYLPEDYHLLIVGGLHPEGILRHTIDQPYIKKLMNEIEFTDEEEISSSNLIERVHFCGALGNREFNEVMLACDAIILPYAEVGQTSSGPAAMALDLARPIYCSRNQCFKELDRYQPGMLAFFEVGNHVELAEKIRRSDGTGKERVAARGAYLERYNVESRAALYLLAFENLAR</sequence>
<protein>
    <recommendedName>
        <fullName evidence="1">Glycosyl transferase family 1 domain-containing protein</fullName>
    </recommendedName>
</protein>
<gene>
    <name evidence="2" type="ORF">EB235_27665</name>
</gene>
<evidence type="ECO:0000259" key="1">
    <source>
        <dbReference type="Pfam" id="PF00534"/>
    </source>
</evidence>
<dbReference type="SUPFAM" id="SSF53756">
    <property type="entry name" value="UDP-Glycosyltransferase/glycogen phosphorylase"/>
    <property type="match status" value="1"/>
</dbReference>
<dbReference type="InterPro" id="IPR001296">
    <property type="entry name" value="Glyco_trans_1"/>
</dbReference>
<reference evidence="2 3" key="1">
    <citation type="submission" date="2018-10" db="EMBL/GenBank/DDBJ databases">
        <authorList>
            <person name="Perry B.J."/>
            <person name="Sullivan J.T."/>
            <person name="Murphy R.J.T."/>
            <person name="Ramsay J.P."/>
            <person name="Ronson C.W."/>
        </authorList>
    </citation>
    <scope>NUCLEOTIDE SEQUENCE [LARGE SCALE GENOMIC DNA]</scope>
    <source>
        <strain evidence="2 3">R88b</strain>
    </source>
</reference>
<dbReference type="Proteomes" id="UP000503017">
    <property type="component" value="Chromosome"/>
</dbReference>
<name>A0A6M7WTB2_RHILI</name>
<evidence type="ECO:0000313" key="2">
    <source>
        <dbReference type="EMBL" id="QKD04796.1"/>
    </source>
</evidence>